<feature type="region of interest" description="Disordered" evidence="1">
    <location>
        <begin position="571"/>
        <end position="656"/>
    </location>
</feature>
<evidence type="ECO:0000313" key="2">
    <source>
        <dbReference type="EMBL" id="CEM49731.1"/>
    </source>
</evidence>
<dbReference type="PhylomeDB" id="A0A0G4HYW4"/>
<organism evidence="2">
    <name type="scientific">Chromera velia CCMP2878</name>
    <dbReference type="NCBI Taxonomy" id="1169474"/>
    <lineage>
        <taxon>Eukaryota</taxon>
        <taxon>Sar</taxon>
        <taxon>Alveolata</taxon>
        <taxon>Colpodellida</taxon>
        <taxon>Chromeraceae</taxon>
        <taxon>Chromera</taxon>
    </lineage>
</organism>
<feature type="compositionally biased region" description="Pro residues" evidence="1">
    <location>
        <begin position="589"/>
        <end position="602"/>
    </location>
</feature>
<feature type="compositionally biased region" description="Polar residues" evidence="1">
    <location>
        <begin position="508"/>
        <end position="531"/>
    </location>
</feature>
<feature type="compositionally biased region" description="Low complexity" evidence="1">
    <location>
        <begin position="439"/>
        <end position="458"/>
    </location>
</feature>
<feature type="compositionally biased region" description="Low complexity" evidence="1">
    <location>
        <begin position="466"/>
        <end position="507"/>
    </location>
</feature>
<feature type="compositionally biased region" description="Pro residues" evidence="1">
    <location>
        <begin position="626"/>
        <end position="640"/>
    </location>
</feature>
<feature type="region of interest" description="Disordered" evidence="1">
    <location>
        <begin position="428"/>
        <end position="531"/>
    </location>
</feature>
<reference evidence="2" key="1">
    <citation type="submission" date="2014-11" db="EMBL/GenBank/DDBJ databases">
        <authorList>
            <person name="Otto D Thomas"/>
            <person name="Naeem Raeece"/>
        </authorList>
    </citation>
    <scope>NUCLEOTIDE SEQUENCE</scope>
</reference>
<dbReference type="EMBL" id="CDMZ01004431">
    <property type="protein sequence ID" value="CEM49731.1"/>
    <property type="molecule type" value="Genomic_DNA"/>
</dbReference>
<proteinExistence type="predicted"/>
<protein>
    <submittedName>
        <fullName evidence="2">Uncharacterized protein</fullName>
    </submittedName>
</protein>
<feature type="region of interest" description="Disordered" evidence="1">
    <location>
        <begin position="719"/>
        <end position="747"/>
    </location>
</feature>
<evidence type="ECO:0000256" key="1">
    <source>
        <dbReference type="SAM" id="MobiDB-lite"/>
    </source>
</evidence>
<gene>
    <name evidence="2" type="ORF">Cvel_9581</name>
</gene>
<feature type="region of interest" description="Disordered" evidence="1">
    <location>
        <begin position="665"/>
        <end position="684"/>
    </location>
</feature>
<sequence>MIGAASDPGGRYRTTASSVSSGESVALSGVERNSVQTAPAGNGSLSGEKIEVFNRICANVSPDNKFHLAMARLCKTAFRKDFGVLPPDAKFRITIVKNASESAIDNDLLQADLLVLNPESFDSVGDKDFPLGEEKKMVRGGEPYFVPAGWTRAGVGLPDLSACSRWYVAFDGNRFNNKNALLKNGVLLPARVRSGGLVYLHSHEKTEKGTGGRDSCSASSISGMSNSSRALRHMREDDAWKVSQSVHYAALFAQPMGLERTYLQFMFQVLVDPSVASLSRGEFGMGVWDSSLPFDPNFPNERLACRVKDSGVIVTGLLFREISSHPFELTLQRKETVLQWKNMRSRSPTYSWFVKKQVAGQAQEEWVQFGNSIQELLRAQWEEGRAVSSPFRMLFGDNCPPEGAVWEVLFCLPILRRVDETSQWFTVGASVTPPPAPQPQHQQQIQSQSQPAGIQQAPSYPPPSPSVVVKGEVQPHQQQQGQGQMTQQYRVNSSYPSHSSAAPHLSPQITYGASPSQNGSRSVNPLPGSQQLEGVLCGPGTVPPATAQVYTTCIGTSRPAPVAYSRGASLHSSGFSNSEGGGHSVPPSLSSPPPELPFPRSTPGPTNAYSHPLRIPHPHTKVPSDTPHPYPVYPQNPPAGAPQGTHPPVGVQGTYPIMPATRETTAPAHQEGSYQRCGPPAANHVSVGNQQAQWALITDSERQGERCLQGQGFNAAVLQVAPHPGAQPPPTAVSGSEPSPGPPPGFE</sequence>
<dbReference type="AlphaFoldDB" id="A0A0G4HYW4"/>
<dbReference type="VEuPathDB" id="CryptoDB:Cvel_9581"/>
<name>A0A0G4HYW4_9ALVE</name>
<accession>A0A0G4HYW4</accession>